<feature type="transmembrane region" description="Helical" evidence="1">
    <location>
        <begin position="91"/>
        <end position="109"/>
    </location>
</feature>
<feature type="transmembrane region" description="Helical" evidence="1">
    <location>
        <begin position="156"/>
        <end position="174"/>
    </location>
</feature>
<feature type="transmembrane region" description="Helical" evidence="1">
    <location>
        <begin position="239"/>
        <end position="259"/>
    </location>
</feature>
<dbReference type="Pfam" id="PF07690">
    <property type="entry name" value="MFS_1"/>
    <property type="match status" value="1"/>
</dbReference>
<feature type="transmembrane region" description="Helical" evidence="1">
    <location>
        <begin position="67"/>
        <end position="85"/>
    </location>
</feature>
<keyword evidence="3" id="KW-1185">Reference proteome</keyword>
<evidence type="ECO:0000313" key="2">
    <source>
        <dbReference type="EMBL" id="MBS2963721.1"/>
    </source>
</evidence>
<dbReference type="Proteomes" id="UP000677913">
    <property type="component" value="Unassembled WGS sequence"/>
</dbReference>
<dbReference type="PANTHER" id="PTHR23542">
    <property type="match status" value="1"/>
</dbReference>
<organism evidence="2 3">
    <name type="scientific">Actinocrinis puniceicyclus</name>
    <dbReference type="NCBI Taxonomy" id="977794"/>
    <lineage>
        <taxon>Bacteria</taxon>
        <taxon>Bacillati</taxon>
        <taxon>Actinomycetota</taxon>
        <taxon>Actinomycetes</taxon>
        <taxon>Catenulisporales</taxon>
        <taxon>Actinospicaceae</taxon>
        <taxon>Actinocrinis</taxon>
    </lineage>
</organism>
<evidence type="ECO:0000313" key="3">
    <source>
        <dbReference type="Proteomes" id="UP000677913"/>
    </source>
</evidence>
<feature type="transmembrane region" description="Helical" evidence="1">
    <location>
        <begin position="289"/>
        <end position="314"/>
    </location>
</feature>
<feature type="transmembrane region" description="Helical" evidence="1">
    <location>
        <begin position="266"/>
        <end position="283"/>
    </location>
</feature>
<keyword evidence="1" id="KW-0812">Transmembrane</keyword>
<protein>
    <submittedName>
        <fullName evidence="2">MFS transporter</fullName>
    </submittedName>
</protein>
<feature type="transmembrane region" description="Helical" evidence="1">
    <location>
        <begin position="326"/>
        <end position="349"/>
    </location>
</feature>
<sequence length="407" mass="40850">MRLFMLVALAARIPGTATSTALTLSVVLDRHLGYGAAGGASAAFTVGLAVGSPLLGRAVDRRGPRPVLCVTGIAALVFWTAAPLLPFPALVAAATVGGLLQVPIMALVRQSLAARVPPQQRRQAYSLDSMAVEVSFMVGPALAVLMITQLGDGISTLRTVGVALALSAAVMWTYNPRMTAHEAAEDGSPVTGAAQGRPDRRDWLSPGFLLVLFVAAAATVVLSGTDVSIVAVLRAHGQVQWAGVTIILWCAASLVGGFVHGAVPRPLGMLTLMTLLGAATIPVGMAHGWLLLALALIPAGLVCAPTVSQTVVAVSHAVPQSARGEALGLHAAALTLGNAVGAPLAGAVIDHSSPAFGFASVGVVGAAGALAAAATVTVRRLRRVPQPAAAVTPLGEALCAASAAPGE</sequence>
<proteinExistence type="predicted"/>
<feature type="transmembrane region" description="Helical" evidence="1">
    <location>
        <begin position="35"/>
        <end position="55"/>
    </location>
</feature>
<dbReference type="InterPro" id="IPR036259">
    <property type="entry name" value="MFS_trans_sf"/>
</dbReference>
<dbReference type="PANTHER" id="PTHR23542:SF1">
    <property type="entry name" value="MAJOR FACILITATOR SUPERFAMILY (MFS) PROFILE DOMAIN-CONTAINING PROTEIN"/>
    <property type="match status" value="1"/>
</dbReference>
<dbReference type="GO" id="GO:0022857">
    <property type="term" value="F:transmembrane transporter activity"/>
    <property type="evidence" value="ECO:0007669"/>
    <property type="project" value="InterPro"/>
</dbReference>
<evidence type="ECO:0000256" key="1">
    <source>
        <dbReference type="SAM" id="Phobius"/>
    </source>
</evidence>
<keyword evidence="1" id="KW-1133">Transmembrane helix</keyword>
<dbReference type="SUPFAM" id="SSF103473">
    <property type="entry name" value="MFS general substrate transporter"/>
    <property type="match status" value="1"/>
</dbReference>
<keyword evidence="1" id="KW-0472">Membrane</keyword>
<dbReference type="InterPro" id="IPR011701">
    <property type="entry name" value="MFS"/>
</dbReference>
<accession>A0A8J7WK20</accession>
<feature type="transmembrane region" description="Helical" evidence="1">
    <location>
        <begin position="207"/>
        <end position="233"/>
    </location>
</feature>
<reference evidence="2" key="1">
    <citation type="submission" date="2021-04" db="EMBL/GenBank/DDBJ databases">
        <title>Genome based classification of Actinospica acidithermotolerans sp. nov., an actinobacterium isolated from an Indonesian hot spring.</title>
        <authorList>
            <person name="Kusuma A.B."/>
            <person name="Putra K.E."/>
            <person name="Nafisah S."/>
            <person name="Loh J."/>
            <person name="Nouioui I."/>
            <person name="Goodfellow M."/>
        </authorList>
    </citation>
    <scope>NUCLEOTIDE SEQUENCE</scope>
    <source>
        <strain evidence="2">DSM 45618</strain>
    </source>
</reference>
<feature type="transmembrane region" description="Helical" evidence="1">
    <location>
        <begin position="355"/>
        <end position="378"/>
    </location>
</feature>
<feature type="transmembrane region" description="Helical" evidence="1">
    <location>
        <begin position="130"/>
        <end position="150"/>
    </location>
</feature>
<dbReference type="EMBL" id="JAGSXH010000033">
    <property type="protein sequence ID" value="MBS2963721.1"/>
    <property type="molecule type" value="Genomic_DNA"/>
</dbReference>
<comment type="caution">
    <text evidence="2">The sequence shown here is derived from an EMBL/GenBank/DDBJ whole genome shotgun (WGS) entry which is preliminary data.</text>
</comment>
<dbReference type="AlphaFoldDB" id="A0A8J7WK20"/>
<dbReference type="Gene3D" id="1.20.1250.20">
    <property type="entry name" value="MFS general substrate transporter like domains"/>
    <property type="match status" value="1"/>
</dbReference>
<gene>
    <name evidence="2" type="ORF">KGA66_11725</name>
</gene>
<name>A0A8J7WK20_9ACTN</name>